<keyword evidence="1" id="KW-1133">Transmembrane helix</keyword>
<gene>
    <name evidence="3" type="ORF">BBK82_26415</name>
</gene>
<dbReference type="STRING" id="1586287.BBK82_26415"/>
<dbReference type="KEGG" id="led:BBK82_26415"/>
<feature type="domain" description="DUF6286" evidence="2">
    <location>
        <begin position="68"/>
        <end position="166"/>
    </location>
</feature>
<dbReference type="OrthoDB" id="4282971at2"/>
<evidence type="ECO:0000313" key="4">
    <source>
        <dbReference type="Proteomes" id="UP000093053"/>
    </source>
</evidence>
<sequence length="172" mass="18262">MTRRSRRSLPAVCVSLLLLGVCVLVAVCAIQLALGETPLVSYSAVAGTLHETSWAAREVLIFGAVVAAVGLLLVLVSVVPGRARTAPLDERTSISRRGLRNAVRAAARVDGVESASVRVARSRVKASVRTRRTNTDGMADVVRESVQQRLSEIALARTPRVVVRVKASRGAS</sequence>
<evidence type="ECO:0000259" key="2">
    <source>
        <dbReference type="Pfam" id="PF19803"/>
    </source>
</evidence>
<dbReference type="InterPro" id="IPR046253">
    <property type="entry name" value="DUF6286"/>
</dbReference>
<keyword evidence="4" id="KW-1185">Reference proteome</keyword>
<proteinExistence type="predicted"/>
<accession>A0A1B2HMY4</accession>
<dbReference type="EMBL" id="CP016793">
    <property type="protein sequence ID" value="ANZ39083.1"/>
    <property type="molecule type" value="Genomic_DNA"/>
</dbReference>
<keyword evidence="1" id="KW-0472">Membrane</keyword>
<dbReference type="AlphaFoldDB" id="A0A1B2HMY4"/>
<dbReference type="Pfam" id="PF19803">
    <property type="entry name" value="DUF6286"/>
    <property type="match status" value="1"/>
</dbReference>
<protein>
    <recommendedName>
        <fullName evidence="2">DUF6286 domain-containing protein</fullName>
    </recommendedName>
</protein>
<evidence type="ECO:0000313" key="3">
    <source>
        <dbReference type="EMBL" id="ANZ39083.1"/>
    </source>
</evidence>
<evidence type="ECO:0000256" key="1">
    <source>
        <dbReference type="SAM" id="Phobius"/>
    </source>
</evidence>
<feature type="transmembrane region" description="Helical" evidence="1">
    <location>
        <begin position="59"/>
        <end position="79"/>
    </location>
</feature>
<name>A0A1B2HMY4_9PSEU</name>
<organism evidence="3 4">
    <name type="scientific">Lentzea guizhouensis</name>
    <dbReference type="NCBI Taxonomy" id="1586287"/>
    <lineage>
        <taxon>Bacteria</taxon>
        <taxon>Bacillati</taxon>
        <taxon>Actinomycetota</taxon>
        <taxon>Actinomycetes</taxon>
        <taxon>Pseudonocardiales</taxon>
        <taxon>Pseudonocardiaceae</taxon>
        <taxon>Lentzea</taxon>
    </lineage>
</organism>
<dbReference type="RefSeq" id="WP_065917426.1">
    <property type="nucleotide sequence ID" value="NZ_CP016793.1"/>
</dbReference>
<reference evidence="3 4" key="1">
    <citation type="submission" date="2016-07" db="EMBL/GenBank/DDBJ databases">
        <title>Complete genome sequence of the Lentzea guizhouensis DHS C013.</title>
        <authorList>
            <person name="Cao C."/>
        </authorList>
    </citation>
    <scope>NUCLEOTIDE SEQUENCE [LARGE SCALE GENOMIC DNA]</scope>
    <source>
        <strain evidence="3 4">DHS C013</strain>
    </source>
</reference>
<keyword evidence="1" id="KW-0812">Transmembrane</keyword>
<dbReference type="Proteomes" id="UP000093053">
    <property type="component" value="Chromosome"/>
</dbReference>